<dbReference type="HAMAP" id="MF_01110">
    <property type="entry name" value="ArgC_type2"/>
    <property type="match status" value="1"/>
</dbReference>
<name>A0A0X8VAS6_ANAPI</name>
<evidence type="ECO:0000256" key="4">
    <source>
        <dbReference type="ARBA" id="ARBA00022857"/>
    </source>
</evidence>
<reference evidence="10" key="2">
    <citation type="submission" date="2016-01" db="EMBL/GenBank/DDBJ databases">
        <authorList>
            <person name="Poehlein A."/>
            <person name="Schlien K."/>
            <person name="Gottschalk G."/>
            <person name="Buckel W."/>
            <person name="Daniel R."/>
        </authorList>
    </citation>
    <scope>NUCLEOTIDE SEQUENCE [LARGE SCALE GENOMIC DNA]</scope>
    <source>
        <strain evidence="10">X2</strain>
    </source>
</reference>
<dbReference type="NCBIfam" id="TIGR01851">
    <property type="entry name" value="argC_other"/>
    <property type="match status" value="1"/>
</dbReference>
<keyword evidence="3 6" id="KW-0028">Amino-acid biosynthesis</keyword>
<dbReference type="InterPro" id="IPR058924">
    <property type="entry name" value="AGPR_dimerisation_dom"/>
</dbReference>
<dbReference type="AlphaFoldDB" id="A0A0X8VAS6"/>
<feature type="domain" description="Semialdehyde dehydrogenase NAD-binding" evidence="7">
    <location>
        <begin position="6"/>
        <end position="107"/>
    </location>
</feature>
<dbReference type="GO" id="GO:0051287">
    <property type="term" value="F:NAD binding"/>
    <property type="evidence" value="ECO:0007669"/>
    <property type="project" value="InterPro"/>
</dbReference>
<evidence type="ECO:0000259" key="7">
    <source>
        <dbReference type="SMART" id="SM00859"/>
    </source>
</evidence>
<evidence type="ECO:0000256" key="1">
    <source>
        <dbReference type="ARBA" id="ARBA00022490"/>
    </source>
</evidence>
<keyword evidence="1 6" id="KW-0963">Cytoplasm</keyword>
<dbReference type="Pfam" id="PF22698">
    <property type="entry name" value="Semialdhyde_dhC_1"/>
    <property type="match status" value="1"/>
</dbReference>
<evidence type="ECO:0000256" key="3">
    <source>
        <dbReference type="ARBA" id="ARBA00022605"/>
    </source>
</evidence>
<evidence type="ECO:0000313" key="11">
    <source>
        <dbReference type="Proteomes" id="UP000184204"/>
    </source>
</evidence>
<gene>
    <name evidence="6 8" type="primary">argC</name>
    <name evidence="8" type="ORF">CPRO_00340</name>
    <name evidence="9" type="ORF">SAMN02745151_00325</name>
</gene>
<dbReference type="SMART" id="SM00859">
    <property type="entry name" value="Semialdhyde_dh"/>
    <property type="match status" value="1"/>
</dbReference>
<dbReference type="EC" id="1.2.1.38" evidence="6"/>
<feature type="active site" evidence="6">
    <location>
        <position position="118"/>
    </location>
</feature>
<dbReference type="Proteomes" id="UP000184204">
    <property type="component" value="Unassembled WGS sequence"/>
</dbReference>
<dbReference type="GO" id="GO:0005737">
    <property type="term" value="C:cytoplasm"/>
    <property type="evidence" value="ECO:0007669"/>
    <property type="project" value="UniProtKB-SubCell"/>
</dbReference>
<reference evidence="8 10" key="1">
    <citation type="journal article" date="2016" name="Genome Announc.">
        <title>Complete Genome Sequence of the Amino Acid-Fermenting Clostridium propionicum X2 (DSM 1682).</title>
        <authorList>
            <person name="Poehlein A."/>
            <person name="Schlien K."/>
            <person name="Chowdhury N.P."/>
            <person name="Gottschalk G."/>
            <person name="Buckel W."/>
            <person name="Daniel R."/>
        </authorList>
    </citation>
    <scope>NUCLEOTIDE SEQUENCE [LARGE SCALE GENOMIC DNA]</scope>
    <source>
        <strain evidence="8 10">X2</strain>
    </source>
</reference>
<keyword evidence="5 6" id="KW-0560">Oxidoreductase</keyword>
<sequence>MAMKYKVYIDGQVGTTGLQLRQRLEHHPNIELMLISEELRKDEAERKRLMNSADVVFLCLPDEAAKEAVFLVENPNVCIIDASTAHRTNPLWTYGFPELSPAHRQEIAKAKRIANPGCHATGFIAAAYPLVKLGILSPDYPFSAHSITGYSGGGKGMIQEYEASDRPDAFESPRQYGLNQTHKHLPEMQYVTGISAPPVFTPIVCDFYRGMETCIPLHTDLFLKKVTKAELIAYFQDFYKDSNFIKIAHEESGFLASNLLADSNGLTLYIEGNDQRMTITSVFDNLGKGASGAAVQNMNIVLGLDETESLI</sequence>
<dbReference type="KEGG" id="cpro:CPRO_00340"/>
<dbReference type="SUPFAM" id="SSF55347">
    <property type="entry name" value="Glyceraldehyde-3-phosphate dehydrogenase-like, C-terminal domain"/>
    <property type="match status" value="1"/>
</dbReference>
<comment type="subcellular location">
    <subcellularLocation>
        <location evidence="6">Cytoplasm</location>
    </subcellularLocation>
</comment>
<comment type="catalytic activity">
    <reaction evidence="6">
        <text>N-acetyl-L-glutamate 5-semialdehyde + phosphate + NADP(+) = N-acetyl-L-glutamyl 5-phosphate + NADPH + H(+)</text>
        <dbReference type="Rhea" id="RHEA:21588"/>
        <dbReference type="ChEBI" id="CHEBI:15378"/>
        <dbReference type="ChEBI" id="CHEBI:29123"/>
        <dbReference type="ChEBI" id="CHEBI:43474"/>
        <dbReference type="ChEBI" id="CHEBI:57783"/>
        <dbReference type="ChEBI" id="CHEBI:57936"/>
        <dbReference type="ChEBI" id="CHEBI:58349"/>
        <dbReference type="EC" id="1.2.1.38"/>
    </reaction>
</comment>
<dbReference type="InterPro" id="IPR010136">
    <property type="entry name" value="AGPR_type-2"/>
</dbReference>
<dbReference type="EMBL" id="FQUA01000001">
    <property type="protein sequence ID" value="SHE30909.1"/>
    <property type="molecule type" value="Genomic_DNA"/>
</dbReference>
<organism evidence="9 11">
    <name type="scientific">Anaerotignum propionicum DSM 1682</name>
    <dbReference type="NCBI Taxonomy" id="991789"/>
    <lineage>
        <taxon>Bacteria</taxon>
        <taxon>Bacillati</taxon>
        <taxon>Bacillota</taxon>
        <taxon>Clostridia</taxon>
        <taxon>Lachnospirales</taxon>
        <taxon>Anaerotignaceae</taxon>
        <taxon>Anaerotignum</taxon>
    </lineage>
</organism>
<evidence type="ECO:0000256" key="6">
    <source>
        <dbReference type="HAMAP-Rule" id="MF_01110"/>
    </source>
</evidence>
<dbReference type="InterPro" id="IPR036291">
    <property type="entry name" value="NAD(P)-bd_dom_sf"/>
</dbReference>
<dbReference type="GO" id="GO:0003942">
    <property type="term" value="F:N-acetyl-gamma-glutamyl-phosphate reductase activity"/>
    <property type="evidence" value="ECO:0007669"/>
    <property type="project" value="UniProtKB-UniRule"/>
</dbReference>
<dbReference type="CDD" id="cd17896">
    <property type="entry name" value="AGPR_2_N"/>
    <property type="match status" value="1"/>
</dbReference>
<dbReference type="InterPro" id="IPR050085">
    <property type="entry name" value="AGPR"/>
</dbReference>
<protein>
    <recommendedName>
        <fullName evidence="6">N-acetyl-gamma-glutamyl-phosphate reductase</fullName>
        <shortName evidence="6">AGPR</shortName>
        <ecNumber evidence="6">1.2.1.38</ecNumber>
    </recommendedName>
    <alternativeName>
        <fullName evidence="6">N-acetyl-glutamate semialdehyde dehydrogenase</fullName>
        <shortName evidence="6">NAGSA dehydrogenase</shortName>
    </alternativeName>
</protein>
<comment type="pathway">
    <text evidence="6">Amino-acid biosynthesis; L-arginine biosynthesis; N(2)-acetyl-L-ornithine from L-glutamate: step 3/4.</text>
</comment>
<evidence type="ECO:0000313" key="9">
    <source>
        <dbReference type="EMBL" id="SHE30909.1"/>
    </source>
</evidence>
<dbReference type="Gene3D" id="3.40.50.720">
    <property type="entry name" value="NAD(P)-binding Rossmann-like Domain"/>
    <property type="match status" value="1"/>
</dbReference>
<evidence type="ECO:0000313" key="8">
    <source>
        <dbReference type="EMBL" id="AMJ39659.1"/>
    </source>
</evidence>
<dbReference type="Gene3D" id="3.30.360.10">
    <property type="entry name" value="Dihydrodipicolinate Reductase, domain 2"/>
    <property type="match status" value="1"/>
</dbReference>
<evidence type="ECO:0000256" key="2">
    <source>
        <dbReference type="ARBA" id="ARBA00022571"/>
    </source>
</evidence>
<dbReference type="PANTHER" id="PTHR32338:SF10">
    <property type="entry name" value="N-ACETYL-GAMMA-GLUTAMYL-PHOSPHATE REDUCTASE, CHLOROPLASTIC-RELATED"/>
    <property type="match status" value="1"/>
</dbReference>
<keyword evidence="10" id="KW-1185">Reference proteome</keyword>
<dbReference type="CDD" id="cd23935">
    <property type="entry name" value="AGPR_2_C"/>
    <property type="match status" value="1"/>
</dbReference>
<dbReference type="EMBL" id="CP014223">
    <property type="protein sequence ID" value="AMJ39659.1"/>
    <property type="molecule type" value="Genomic_DNA"/>
</dbReference>
<dbReference type="Pfam" id="PF01118">
    <property type="entry name" value="Semialdhyde_dh"/>
    <property type="match status" value="1"/>
</dbReference>
<dbReference type="InterPro" id="IPR000534">
    <property type="entry name" value="Semialdehyde_DH_NAD-bd"/>
</dbReference>
<evidence type="ECO:0000256" key="5">
    <source>
        <dbReference type="ARBA" id="ARBA00023002"/>
    </source>
</evidence>
<dbReference type="Proteomes" id="UP000068026">
    <property type="component" value="Chromosome"/>
</dbReference>
<dbReference type="SUPFAM" id="SSF51735">
    <property type="entry name" value="NAD(P)-binding Rossmann-fold domains"/>
    <property type="match status" value="1"/>
</dbReference>
<proteinExistence type="inferred from homology"/>
<keyword evidence="4 6" id="KW-0521">NADP</keyword>
<reference evidence="9" key="4">
    <citation type="submission" date="2016-11" db="EMBL/GenBank/DDBJ databases">
        <authorList>
            <person name="Varghese N."/>
            <person name="Submissions S."/>
        </authorList>
    </citation>
    <scope>NUCLEOTIDE SEQUENCE</scope>
    <source>
        <strain evidence="9">DSM 1682</strain>
    </source>
</reference>
<evidence type="ECO:0000313" key="10">
    <source>
        <dbReference type="Proteomes" id="UP000068026"/>
    </source>
</evidence>
<keyword evidence="2 6" id="KW-0055">Arginine biosynthesis</keyword>
<dbReference type="GO" id="GO:0006526">
    <property type="term" value="P:L-arginine biosynthetic process"/>
    <property type="evidence" value="ECO:0007669"/>
    <property type="project" value="UniProtKB-UniRule"/>
</dbReference>
<reference evidence="11" key="3">
    <citation type="submission" date="2016-11" db="EMBL/GenBank/DDBJ databases">
        <authorList>
            <person name="Jaros S."/>
            <person name="Januszkiewicz K."/>
            <person name="Wedrychowicz H."/>
        </authorList>
    </citation>
    <scope>NUCLEOTIDE SEQUENCE [LARGE SCALE GENOMIC DNA]</scope>
    <source>
        <strain evidence="11">DSM 1682</strain>
    </source>
</reference>
<accession>A0A0X8VAS6</accession>
<comment type="function">
    <text evidence="6">Catalyzes the NADPH-dependent reduction of N-acetyl-5-glutamyl phosphate to yield N-acetyl-L-glutamate 5-semialdehyde.</text>
</comment>
<dbReference type="PANTHER" id="PTHR32338">
    <property type="entry name" value="N-ACETYL-GAMMA-GLUTAMYL-PHOSPHATE REDUCTASE, CHLOROPLASTIC-RELATED-RELATED"/>
    <property type="match status" value="1"/>
</dbReference>
<comment type="similarity">
    <text evidence="6">Belongs to the NAGSA dehydrogenase family. Type 2 subfamily.</text>
</comment>